<dbReference type="Gene3D" id="3.40.50.12780">
    <property type="entry name" value="N-terminal domain of ligase-like"/>
    <property type="match status" value="1"/>
</dbReference>
<evidence type="ECO:0000313" key="2">
    <source>
        <dbReference type="Proteomes" id="UP000094165"/>
    </source>
</evidence>
<gene>
    <name evidence="1" type="ORF">A130_08240</name>
</gene>
<evidence type="ECO:0000313" key="1">
    <source>
        <dbReference type="EMBL" id="OEE71107.1"/>
    </source>
</evidence>
<dbReference type="AlphaFoldDB" id="A0A1E5CMR4"/>
<proteinExistence type="predicted"/>
<accession>A0A1E5CMR4</accession>
<reference evidence="1 2" key="1">
    <citation type="journal article" date="2012" name="Science">
        <title>Ecological populations of bacteria act as socially cohesive units of antibiotic production and resistance.</title>
        <authorList>
            <person name="Cordero O.X."/>
            <person name="Wildschutte H."/>
            <person name="Kirkup B."/>
            <person name="Proehl S."/>
            <person name="Ngo L."/>
            <person name="Hussain F."/>
            <person name="Le Roux F."/>
            <person name="Mincer T."/>
            <person name="Polz M.F."/>
        </authorList>
    </citation>
    <scope>NUCLEOTIDE SEQUENCE [LARGE SCALE GENOMIC DNA]</scope>
    <source>
        <strain evidence="1 2">FF-238</strain>
    </source>
</reference>
<protein>
    <submittedName>
        <fullName evidence="1">Capsule biosynthesis protein CapK</fullName>
    </submittedName>
</protein>
<dbReference type="PANTHER" id="PTHR36932">
    <property type="entry name" value="CAPSULAR POLYSACCHARIDE BIOSYNTHESIS PROTEIN"/>
    <property type="match status" value="1"/>
</dbReference>
<dbReference type="Proteomes" id="UP000094165">
    <property type="component" value="Unassembled WGS sequence"/>
</dbReference>
<name>A0A1E5CMR4_9VIBR</name>
<sequence length="443" mass="50050">MFLSGIYINSPIFVQNTLLSVRALIRVVIREGKSQQGLTKKLLAHDKNLNQLKKYSELELNSVIKKSETVPAYKNSKLESDGLESFPVISKDDIKSNSENFVSDAKKKNVIHGATSGTTGTPLSIPQDIESVIREQAFVARHLDWAGYQKGDKRAWIRGDMIVPLEQKTVPFWRYSWFEDMIMLSSFHMTKNALPHYIKAMVDFGVEIIQAYPSSIVTLAKYLESQGEYYPLGLKSIITSSESLSDEDRRVVEDRFQCTVFDWYGLFERVAAIANCEHGRYHVLTDYSHVEFFDAGNGTHEIVGTNFNNKHFPLIRYKTGDHVVLSDETYCPCGRVFPIISKIEGRVGDYLIGEDGQKVHILNHIPKGVDGLLACQFIQNEPRSIVISAVIDETVFDSNQESKLIANTKDRLGQTMSVSINLVNSLDRTRNGKIRQAICTIKE</sequence>
<dbReference type="PANTHER" id="PTHR36932:SF1">
    <property type="entry name" value="CAPSULAR POLYSACCHARIDE BIOSYNTHESIS PROTEIN"/>
    <property type="match status" value="1"/>
</dbReference>
<dbReference type="InterPro" id="IPR053158">
    <property type="entry name" value="CapK_Type1_Caps_Biosynth"/>
</dbReference>
<dbReference type="RefSeq" id="WP_017053501.1">
    <property type="nucleotide sequence ID" value="NZ_AJYW02000298.1"/>
</dbReference>
<organism evidence="1 2">
    <name type="scientific">Vibrio genomosp. F6 str. FF-238</name>
    <dbReference type="NCBI Taxonomy" id="1191298"/>
    <lineage>
        <taxon>Bacteria</taxon>
        <taxon>Pseudomonadati</taxon>
        <taxon>Pseudomonadota</taxon>
        <taxon>Gammaproteobacteria</taxon>
        <taxon>Vibrionales</taxon>
        <taxon>Vibrionaceae</taxon>
        <taxon>Vibrio</taxon>
    </lineage>
</organism>
<keyword evidence="2" id="KW-1185">Reference proteome</keyword>
<dbReference type="EMBL" id="AJYW02000298">
    <property type="protein sequence ID" value="OEE71107.1"/>
    <property type="molecule type" value="Genomic_DNA"/>
</dbReference>
<dbReference type="SUPFAM" id="SSF56801">
    <property type="entry name" value="Acetyl-CoA synthetase-like"/>
    <property type="match status" value="1"/>
</dbReference>
<comment type="caution">
    <text evidence="1">The sequence shown here is derived from an EMBL/GenBank/DDBJ whole genome shotgun (WGS) entry which is preliminary data.</text>
</comment>
<dbReference type="InterPro" id="IPR042099">
    <property type="entry name" value="ANL_N_sf"/>
</dbReference>